<sequence>MAGLTMTRGSMPQGPVLFLDGEVDLYSVPALAEALEDAVDLCPPGAPVTVDMAQVEFCDSSGLNALLKARARADRRSVAVQVARPSPQVARLLTVTATAELLLPPAHGAD</sequence>
<gene>
    <name evidence="2" type="ORF">GCM10009663_20430</name>
</gene>
<dbReference type="Gene3D" id="3.30.750.24">
    <property type="entry name" value="STAS domain"/>
    <property type="match status" value="1"/>
</dbReference>
<dbReference type="RefSeq" id="WP_344623194.1">
    <property type="nucleotide sequence ID" value="NZ_BAAALD010000013.1"/>
</dbReference>
<dbReference type="CDD" id="cd07043">
    <property type="entry name" value="STAS_anti-anti-sigma_factors"/>
    <property type="match status" value="1"/>
</dbReference>
<dbReference type="EMBL" id="BAAALD010000013">
    <property type="protein sequence ID" value="GAA1078346.1"/>
    <property type="molecule type" value="Genomic_DNA"/>
</dbReference>
<dbReference type="Proteomes" id="UP001499987">
    <property type="component" value="Unassembled WGS sequence"/>
</dbReference>
<protein>
    <recommendedName>
        <fullName evidence="1">STAS domain-containing protein</fullName>
    </recommendedName>
</protein>
<comment type="caution">
    <text evidence="2">The sequence shown here is derived from an EMBL/GenBank/DDBJ whole genome shotgun (WGS) entry which is preliminary data.</text>
</comment>
<name>A0ABN1TED1_9ACTN</name>
<evidence type="ECO:0000313" key="3">
    <source>
        <dbReference type="Proteomes" id="UP001499987"/>
    </source>
</evidence>
<dbReference type="Pfam" id="PF13466">
    <property type="entry name" value="STAS_2"/>
    <property type="match status" value="1"/>
</dbReference>
<feature type="domain" description="STAS" evidence="1">
    <location>
        <begin position="16"/>
        <end position="110"/>
    </location>
</feature>
<dbReference type="InterPro" id="IPR058548">
    <property type="entry name" value="MlaB-like_STAS"/>
</dbReference>
<evidence type="ECO:0000313" key="2">
    <source>
        <dbReference type="EMBL" id="GAA1078346.1"/>
    </source>
</evidence>
<dbReference type="InterPro" id="IPR002645">
    <property type="entry name" value="STAS_dom"/>
</dbReference>
<accession>A0ABN1TED1</accession>
<organism evidence="2 3">
    <name type="scientific">Kitasatospora arboriphila</name>
    <dbReference type="NCBI Taxonomy" id="258052"/>
    <lineage>
        <taxon>Bacteria</taxon>
        <taxon>Bacillati</taxon>
        <taxon>Actinomycetota</taxon>
        <taxon>Actinomycetes</taxon>
        <taxon>Kitasatosporales</taxon>
        <taxon>Streptomycetaceae</taxon>
        <taxon>Kitasatospora</taxon>
    </lineage>
</organism>
<dbReference type="SUPFAM" id="SSF52091">
    <property type="entry name" value="SpoIIaa-like"/>
    <property type="match status" value="1"/>
</dbReference>
<evidence type="ECO:0000259" key="1">
    <source>
        <dbReference type="PROSITE" id="PS50801"/>
    </source>
</evidence>
<reference evidence="2 3" key="1">
    <citation type="journal article" date="2019" name="Int. J. Syst. Evol. Microbiol.">
        <title>The Global Catalogue of Microorganisms (GCM) 10K type strain sequencing project: providing services to taxonomists for standard genome sequencing and annotation.</title>
        <authorList>
            <consortium name="The Broad Institute Genomics Platform"/>
            <consortium name="The Broad Institute Genome Sequencing Center for Infectious Disease"/>
            <person name="Wu L."/>
            <person name="Ma J."/>
        </authorList>
    </citation>
    <scope>NUCLEOTIDE SEQUENCE [LARGE SCALE GENOMIC DNA]</scope>
    <source>
        <strain evidence="2 3">JCM 13002</strain>
    </source>
</reference>
<dbReference type="PROSITE" id="PS50801">
    <property type="entry name" value="STAS"/>
    <property type="match status" value="1"/>
</dbReference>
<dbReference type="PANTHER" id="PTHR33495:SF2">
    <property type="entry name" value="ANTI-SIGMA FACTOR ANTAGONIST TM_1081-RELATED"/>
    <property type="match status" value="1"/>
</dbReference>
<proteinExistence type="predicted"/>
<dbReference type="PANTHER" id="PTHR33495">
    <property type="entry name" value="ANTI-SIGMA FACTOR ANTAGONIST TM_1081-RELATED-RELATED"/>
    <property type="match status" value="1"/>
</dbReference>
<dbReference type="InterPro" id="IPR036513">
    <property type="entry name" value="STAS_dom_sf"/>
</dbReference>
<keyword evidence="3" id="KW-1185">Reference proteome</keyword>